<feature type="DNA-binding region" description="H-T-H motif" evidence="4">
    <location>
        <begin position="57"/>
        <end position="76"/>
    </location>
</feature>
<protein>
    <submittedName>
        <fullName evidence="7">AcrR family transcriptional regulator</fullName>
    </submittedName>
</protein>
<dbReference type="SUPFAM" id="SSF48498">
    <property type="entry name" value="Tetracyclin repressor-like, C-terminal domain"/>
    <property type="match status" value="1"/>
</dbReference>
<evidence type="ECO:0000259" key="6">
    <source>
        <dbReference type="PROSITE" id="PS50977"/>
    </source>
</evidence>
<reference evidence="7 8" key="1">
    <citation type="submission" date="2020-08" db="EMBL/GenBank/DDBJ databases">
        <title>Genomic Encyclopedia of Type Strains, Phase IV (KMG-IV): sequencing the most valuable type-strain genomes for metagenomic binning, comparative biology and taxonomic classification.</title>
        <authorList>
            <person name="Goeker M."/>
        </authorList>
    </citation>
    <scope>NUCLEOTIDE SEQUENCE [LARGE SCALE GENOMIC DNA]</scope>
    <source>
        <strain evidence="7 8">DSM 25024</strain>
    </source>
</reference>
<dbReference type="EMBL" id="JACIDO010000003">
    <property type="protein sequence ID" value="MBB3935489.1"/>
    <property type="molecule type" value="Genomic_DNA"/>
</dbReference>
<dbReference type="InterPro" id="IPR036271">
    <property type="entry name" value="Tet_transcr_reg_TetR-rel_C_sf"/>
</dbReference>
<proteinExistence type="predicted"/>
<dbReference type="GO" id="GO:0003700">
    <property type="term" value="F:DNA-binding transcription factor activity"/>
    <property type="evidence" value="ECO:0007669"/>
    <property type="project" value="TreeGrafter"/>
</dbReference>
<feature type="region of interest" description="Disordered" evidence="5">
    <location>
        <begin position="1"/>
        <end position="32"/>
    </location>
</feature>
<feature type="domain" description="HTH tetR-type" evidence="6">
    <location>
        <begin position="34"/>
        <end position="94"/>
    </location>
</feature>
<name>A0A7W6FTS8_9HYPH</name>
<dbReference type="Gene3D" id="1.10.357.10">
    <property type="entry name" value="Tetracycline Repressor, domain 2"/>
    <property type="match status" value="1"/>
</dbReference>
<organism evidence="7 8">
    <name type="scientific">Aureimonas phyllosphaerae</name>
    <dbReference type="NCBI Taxonomy" id="1166078"/>
    <lineage>
        <taxon>Bacteria</taxon>
        <taxon>Pseudomonadati</taxon>
        <taxon>Pseudomonadota</taxon>
        <taxon>Alphaproteobacteria</taxon>
        <taxon>Hyphomicrobiales</taxon>
        <taxon>Aurantimonadaceae</taxon>
        <taxon>Aureimonas</taxon>
    </lineage>
</organism>
<keyword evidence="1" id="KW-0805">Transcription regulation</keyword>
<dbReference type="Pfam" id="PF14246">
    <property type="entry name" value="TetR_C_7"/>
    <property type="match status" value="1"/>
</dbReference>
<keyword evidence="8" id="KW-1185">Reference proteome</keyword>
<evidence type="ECO:0000313" key="7">
    <source>
        <dbReference type="EMBL" id="MBB3935489.1"/>
    </source>
</evidence>
<accession>A0A7W6FTS8</accession>
<dbReference type="Proteomes" id="UP000531216">
    <property type="component" value="Unassembled WGS sequence"/>
</dbReference>
<dbReference type="PANTHER" id="PTHR30055:SF146">
    <property type="entry name" value="HTH-TYPE TRANSCRIPTIONAL DUAL REGULATOR CECR"/>
    <property type="match status" value="1"/>
</dbReference>
<evidence type="ECO:0000256" key="5">
    <source>
        <dbReference type="SAM" id="MobiDB-lite"/>
    </source>
</evidence>
<dbReference type="AlphaFoldDB" id="A0A7W6FTS8"/>
<dbReference type="SUPFAM" id="SSF46689">
    <property type="entry name" value="Homeodomain-like"/>
    <property type="match status" value="1"/>
</dbReference>
<dbReference type="GO" id="GO:0000976">
    <property type="term" value="F:transcription cis-regulatory region binding"/>
    <property type="evidence" value="ECO:0007669"/>
    <property type="project" value="TreeGrafter"/>
</dbReference>
<dbReference type="PROSITE" id="PS50977">
    <property type="entry name" value="HTH_TETR_2"/>
    <property type="match status" value="1"/>
</dbReference>
<feature type="compositionally biased region" description="Basic and acidic residues" evidence="5">
    <location>
        <begin position="1"/>
        <end position="11"/>
    </location>
</feature>
<evidence type="ECO:0000256" key="4">
    <source>
        <dbReference type="PROSITE-ProRule" id="PRU00335"/>
    </source>
</evidence>
<dbReference type="RefSeq" id="WP_175526766.1">
    <property type="nucleotide sequence ID" value="NZ_FOOA01000003.1"/>
</dbReference>
<keyword evidence="3" id="KW-0804">Transcription</keyword>
<dbReference type="PRINTS" id="PR00455">
    <property type="entry name" value="HTHTETR"/>
</dbReference>
<evidence type="ECO:0000256" key="1">
    <source>
        <dbReference type="ARBA" id="ARBA00023015"/>
    </source>
</evidence>
<evidence type="ECO:0000256" key="2">
    <source>
        <dbReference type="ARBA" id="ARBA00023125"/>
    </source>
</evidence>
<evidence type="ECO:0000256" key="3">
    <source>
        <dbReference type="ARBA" id="ARBA00023163"/>
    </source>
</evidence>
<dbReference type="InterPro" id="IPR050109">
    <property type="entry name" value="HTH-type_TetR-like_transc_reg"/>
</dbReference>
<sequence>MDGGETTHHSVGDGPNQTVGAERRRGRPTKTAAAGLSHTILEIAFRQFLEAGYSATSMDSVAAEARTSKRTLYDRFPSKQRLFEAALHHQILFNYDALRVLETQTGPIAEVLPQIAVWLRTNTFAPRTISLFRLLAAEGHRHPELADYSESRVLRPIIVALTNVFARACERGEVRDMPPEFLANQFVQAICGGDIRASIYGVPKTDGADAIALRTQYAVDLFLRGAAPAT</sequence>
<dbReference type="Pfam" id="PF00440">
    <property type="entry name" value="TetR_N"/>
    <property type="match status" value="1"/>
</dbReference>
<keyword evidence="2 4" id="KW-0238">DNA-binding</keyword>
<gene>
    <name evidence="7" type="ORF">GGR05_001633</name>
</gene>
<comment type="caution">
    <text evidence="7">The sequence shown here is derived from an EMBL/GenBank/DDBJ whole genome shotgun (WGS) entry which is preliminary data.</text>
</comment>
<dbReference type="PANTHER" id="PTHR30055">
    <property type="entry name" value="HTH-TYPE TRANSCRIPTIONAL REGULATOR RUTR"/>
    <property type="match status" value="1"/>
</dbReference>
<evidence type="ECO:0000313" key="8">
    <source>
        <dbReference type="Proteomes" id="UP000531216"/>
    </source>
</evidence>
<dbReference type="FunFam" id="1.10.10.60:FF:000141">
    <property type="entry name" value="TetR family transcriptional regulator"/>
    <property type="match status" value="1"/>
</dbReference>
<dbReference type="InterPro" id="IPR039536">
    <property type="entry name" value="TetR_C_Proteobacteria"/>
</dbReference>
<dbReference type="InterPro" id="IPR001647">
    <property type="entry name" value="HTH_TetR"/>
</dbReference>
<dbReference type="InterPro" id="IPR009057">
    <property type="entry name" value="Homeodomain-like_sf"/>
</dbReference>